<dbReference type="InterPro" id="IPR014729">
    <property type="entry name" value="Rossmann-like_a/b/a_fold"/>
</dbReference>
<keyword evidence="6 11" id="KW-0548">Nucleotidyltransferase</keyword>
<evidence type="ECO:0000256" key="7">
    <source>
        <dbReference type="ARBA" id="ARBA00022741"/>
    </source>
</evidence>
<dbReference type="EMBL" id="CALNXK010000039">
    <property type="protein sequence ID" value="CAH3124059.1"/>
    <property type="molecule type" value="Genomic_DNA"/>
</dbReference>
<keyword evidence="5 11" id="KW-0808">Transferase</keyword>
<dbReference type="PANTHER" id="PTHR12039:SF0">
    <property type="entry name" value="NICOTINAMIDE-NUCLEOTIDE ADENYLYLTRANSFERASE"/>
    <property type="match status" value="1"/>
</dbReference>
<comment type="catalytic activity">
    <reaction evidence="10 11">
        <text>nicotinate beta-D-ribonucleotide + ATP + H(+) = deamido-NAD(+) + diphosphate</text>
        <dbReference type="Rhea" id="RHEA:22860"/>
        <dbReference type="ChEBI" id="CHEBI:15378"/>
        <dbReference type="ChEBI" id="CHEBI:30616"/>
        <dbReference type="ChEBI" id="CHEBI:33019"/>
        <dbReference type="ChEBI" id="CHEBI:57502"/>
        <dbReference type="ChEBI" id="CHEBI:58437"/>
        <dbReference type="EC" id="2.7.7.18"/>
    </reaction>
</comment>
<proteinExistence type="inferred from homology"/>
<dbReference type="InterPro" id="IPR051182">
    <property type="entry name" value="Euk_NMN_adenylyltrnsfrase"/>
</dbReference>
<dbReference type="PANTHER" id="PTHR12039">
    <property type="entry name" value="NICOTINAMIDE MONONUCLEOTIDE ADENYLYLTRANSFERASE"/>
    <property type="match status" value="1"/>
</dbReference>
<keyword evidence="9 11" id="KW-0520">NAD</keyword>
<comment type="catalytic activity">
    <reaction evidence="11">
        <text>beta-nicotinamide D-ribonucleotide + ATP + H(+) = diphosphate + NAD(+)</text>
        <dbReference type="Rhea" id="RHEA:21360"/>
        <dbReference type="ChEBI" id="CHEBI:14649"/>
        <dbReference type="ChEBI" id="CHEBI:15378"/>
        <dbReference type="ChEBI" id="CHEBI:30616"/>
        <dbReference type="ChEBI" id="CHEBI:33019"/>
        <dbReference type="ChEBI" id="CHEBI:57540"/>
        <dbReference type="EC" id="2.7.7.1"/>
    </reaction>
</comment>
<evidence type="ECO:0000256" key="4">
    <source>
        <dbReference type="ARBA" id="ARBA00022642"/>
    </source>
</evidence>
<comment type="pathway">
    <text evidence="1 11">Cofactor biosynthesis; NAD(+) biosynthesis; NAD(+) from nicotinamide D-ribonucleotide: step 1/1.</text>
</comment>
<gene>
    <name evidence="13" type="ORF">PLOB_00030395</name>
</gene>
<keyword evidence="7 11" id="KW-0547">Nucleotide-binding</keyword>
<dbReference type="SUPFAM" id="SSF52374">
    <property type="entry name" value="Nucleotidylyl transferase"/>
    <property type="match status" value="1"/>
</dbReference>
<reference evidence="13 14" key="1">
    <citation type="submission" date="2022-05" db="EMBL/GenBank/DDBJ databases">
        <authorList>
            <consortium name="Genoscope - CEA"/>
            <person name="William W."/>
        </authorList>
    </citation>
    <scope>NUCLEOTIDE SEQUENCE [LARGE SCALE GENOMIC DNA]</scope>
</reference>
<dbReference type="Gene3D" id="3.40.50.620">
    <property type="entry name" value="HUPs"/>
    <property type="match status" value="1"/>
</dbReference>
<dbReference type="Pfam" id="PF01467">
    <property type="entry name" value="CTP_transf_like"/>
    <property type="match status" value="1"/>
</dbReference>
<dbReference type="InterPro" id="IPR004821">
    <property type="entry name" value="Cyt_trans-like"/>
</dbReference>
<evidence type="ECO:0000256" key="10">
    <source>
        <dbReference type="ARBA" id="ARBA00048721"/>
    </source>
</evidence>
<evidence type="ECO:0000256" key="8">
    <source>
        <dbReference type="ARBA" id="ARBA00022840"/>
    </source>
</evidence>
<dbReference type="InterPro" id="IPR045094">
    <property type="entry name" value="NMNAT_euk"/>
</dbReference>
<evidence type="ECO:0000256" key="6">
    <source>
        <dbReference type="ARBA" id="ARBA00022695"/>
    </source>
</evidence>
<evidence type="ECO:0000256" key="5">
    <source>
        <dbReference type="ARBA" id="ARBA00022679"/>
    </source>
</evidence>
<comment type="similarity">
    <text evidence="3 11">Belongs to the eukaryotic NMN adenylyltransferase family.</text>
</comment>
<name>A0ABN8NWR3_9CNID</name>
<comment type="caution">
    <text evidence="13">The sequence shown here is derived from an EMBL/GenBank/DDBJ whole genome shotgun (WGS) entry which is preliminary data.</text>
</comment>
<dbReference type="Proteomes" id="UP001159405">
    <property type="component" value="Unassembled WGS sequence"/>
</dbReference>
<feature type="domain" description="Cytidyltransferase-like" evidence="12">
    <location>
        <begin position="67"/>
        <end position="231"/>
    </location>
</feature>
<comment type="pathway">
    <text evidence="2">Cofactor biosynthesis; NAD(+) biosynthesis; deamido-NAD(+) from nicotinate D-ribonucleotide: step 1/1.</text>
</comment>
<evidence type="ECO:0000256" key="11">
    <source>
        <dbReference type="RuleBase" id="RU362021"/>
    </source>
</evidence>
<evidence type="ECO:0000256" key="3">
    <source>
        <dbReference type="ARBA" id="ARBA00007064"/>
    </source>
</evidence>
<keyword evidence="4 11" id="KW-0662">Pyridine nucleotide biosynthesis</keyword>
<evidence type="ECO:0000256" key="1">
    <source>
        <dbReference type="ARBA" id="ARBA00004658"/>
    </source>
</evidence>
<evidence type="ECO:0000259" key="12">
    <source>
        <dbReference type="Pfam" id="PF01467"/>
    </source>
</evidence>
<evidence type="ECO:0000313" key="13">
    <source>
        <dbReference type="EMBL" id="CAH3124059.1"/>
    </source>
</evidence>
<accession>A0ABN8NWR3</accession>
<organism evidence="13 14">
    <name type="scientific">Porites lobata</name>
    <dbReference type="NCBI Taxonomy" id="104759"/>
    <lineage>
        <taxon>Eukaryota</taxon>
        <taxon>Metazoa</taxon>
        <taxon>Cnidaria</taxon>
        <taxon>Anthozoa</taxon>
        <taxon>Hexacorallia</taxon>
        <taxon>Scleractinia</taxon>
        <taxon>Fungiina</taxon>
        <taxon>Poritidae</taxon>
        <taxon>Porites</taxon>
    </lineage>
</organism>
<dbReference type="CDD" id="cd09286">
    <property type="entry name" value="NMNAT_Eukarya"/>
    <property type="match status" value="1"/>
</dbReference>
<protein>
    <recommendedName>
        <fullName evidence="11">Nicotinamide-nucleotide adenylyltransferase</fullName>
        <ecNumber evidence="11">2.7.7.1</ecNumber>
        <ecNumber evidence="11">2.7.7.18</ecNumber>
    </recommendedName>
</protein>
<dbReference type="InterPro" id="IPR005248">
    <property type="entry name" value="NadD/NMNAT"/>
</dbReference>
<sequence length="261" mass="29374">MAAASSKTRVVLLSCGSFNPITFLHLRMFGNDIVKNQYSLYVSSPFWSVSDVNILLSQLFVDLTELARDALHTTGIYSVIRGFISPVNDGYKKKDLIKSEHRVQMCELGVGTSDWISVHDWESKQPGWLETMKVLTHITDEVQKDFPGPSPVVVKLLCGADLLESFAVPNLWKDEDIEKIVGKHGLVVISRAGSNPESFIYESDVLTKFKNNIHIVTEWIANDVSATKIRRSLRRGESVKYLIPDEVINYIKANNLYPSTK</sequence>
<dbReference type="EC" id="2.7.7.18" evidence="11"/>
<keyword evidence="14" id="KW-1185">Reference proteome</keyword>
<evidence type="ECO:0000313" key="14">
    <source>
        <dbReference type="Proteomes" id="UP001159405"/>
    </source>
</evidence>
<dbReference type="NCBIfam" id="TIGR00482">
    <property type="entry name" value="nicotinate (nicotinamide) nucleotide adenylyltransferase"/>
    <property type="match status" value="1"/>
</dbReference>
<evidence type="ECO:0000256" key="2">
    <source>
        <dbReference type="ARBA" id="ARBA00005019"/>
    </source>
</evidence>
<evidence type="ECO:0000256" key="9">
    <source>
        <dbReference type="ARBA" id="ARBA00023027"/>
    </source>
</evidence>
<dbReference type="EC" id="2.7.7.1" evidence="11"/>
<keyword evidence="8 11" id="KW-0067">ATP-binding</keyword>